<gene>
    <name evidence="15" type="ORF">TrCOL_g5859</name>
</gene>
<comment type="function">
    <text evidence="12">Acts as component of the MCM2-7 complex (MCM complex) which is the replicative helicase essential for 'once per cell cycle' DNA replication initiation and elongation in eukaryotic cells. The active ATPase sites in the MCM2-7 ring are formed through the interaction surfaces of two neighboring subunits such that a critical structure of a conserved arginine finger motif is provided in trans relative to the ATP-binding site of the Walker A box of the adjacent subunit. The six ATPase active sites, however, are likely to contribute differentially to the complex helicase activity.</text>
</comment>
<dbReference type="InterPro" id="IPR041562">
    <property type="entry name" value="MCM_lid"/>
</dbReference>
<dbReference type="InterPro" id="IPR008048">
    <property type="entry name" value="MCM5"/>
</dbReference>
<dbReference type="EMBL" id="BRYA01000358">
    <property type="protein sequence ID" value="GMI47778.1"/>
    <property type="molecule type" value="Genomic_DNA"/>
</dbReference>
<evidence type="ECO:0000256" key="13">
    <source>
        <dbReference type="SAM" id="MobiDB-lite"/>
    </source>
</evidence>
<dbReference type="Pfam" id="PF17855">
    <property type="entry name" value="MCM_lid"/>
    <property type="match status" value="1"/>
</dbReference>
<dbReference type="InterPro" id="IPR027417">
    <property type="entry name" value="P-loop_NTPase"/>
</dbReference>
<dbReference type="Pfam" id="PF14551">
    <property type="entry name" value="MCM_N"/>
    <property type="match status" value="1"/>
</dbReference>
<dbReference type="InterPro" id="IPR031327">
    <property type="entry name" value="MCM"/>
</dbReference>
<feature type="region of interest" description="Disordered" evidence="13">
    <location>
        <begin position="601"/>
        <end position="624"/>
    </location>
</feature>
<dbReference type="Gene3D" id="2.40.50.140">
    <property type="entry name" value="Nucleic acid-binding proteins"/>
    <property type="match status" value="1"/>
</dbReference>
<dbReference type="GO" id="GO:0003688">
    <property type="term" value="F:DNA replication origin binding"/>
    <property type="evidence" value="ECO:0007669"/>
    <property type="project" value="UniProtKB-UniRule"/>
</dbReference>
<dbReference type="Pfam" id="PF00493">
    <property type="entry name" value="MCM"/>
    <property type="match status" value="1"/>
</dbReference>
<keyword evidence="16" id="KW-1185">Reference proteome</keyword>
<comment type="caution">
    <text evidence="15">The sequence shown here is derived from an EMBL/GenBank/DDBJ whole genome shotgun (WGS) entry which is preliminary data.</text>
</comment>
<evidence type="ECO:0000256" key="8">
    <source>
        <dbReference type="ARBA" id="ARBA00023125"/>
    </source>
</evidence>
<evidence type="ECO:0000256" key="9">
    <source>
        <dbReference type="ARBA" id="ARBA00023242"/>
    </source>
</evidence>
<evidence type="ECO:0000256" key="3">
    <source>
        <dbReference type="ARBA" id="ARBA00022705"/>
    </source>
</evidence>
<keyword evidence="3 12" id="KW-0235">DNA replication</keyword>
<dbReference type="Gene3D" id="2.20.28.10">
    <property type="match status" value="1"/>
</dbReference>
<dbReference type="FunFam" id="3.40.50.300:FF:000929">
    <property type="entry name" value="DNA helicase"/>
    <property type="match status" value="1"/>
</dbReference>
<keyword evidence="8 11" id="KW-0238">DNA-binding</keyword>
<dbReference type="SMART" id="SM00350">
    <property type="entry name" value="MCM"/>
    <property type="match status" value="1"/>
</dbReference>
<evidence type="ECO:0000313" key="16">
    <source>
        <dbReference type="Proteomes" id="UP001165065"/>
    </source>
</evidence>
<evidence type="ECO:0000256" key="1">
    <source>
        <dbReference type="ARBA" id="ARBA00004123"/>
    </source>
</evidence>
<evidence type="ECO:0000256" key="11">
    <source>
        <dbReference type="RuleBase" id="RU004070"/>
    </source>
</evidence>
<reference evidence="16" key="1">
    <citation type="journal article" date="2023" name="Commun. Biol.">
        <title>Genome analysis of Parmales, the sister group of diatoms, reveals the evolutionary specialization of diatoms from phago-mixotrophs to photoautotrophs.</title>
        <authorList>
            <person name="Ban H."/>
            <person name="Sato S."/>
            <person name="Yoshikawa S."/>
            <person name="Yamada K."/>
            <person name="Nakamura Y."/>
            <person name="Ichinomiya M."/>
            <person name="Sato N."/>
            <person name="Blanc-Mathieu R."/>
            <person name="Endo H."/>
            <person name="Kuwata A."/>
            <person name="Ogata H."/>
        </authorList>
    </citation>
    <scope>NUCLEOTIDE SEQUENCE [LARGE SCALE GENOMIC DNA]</scope>
</reference>
<dbReference type="PANTHER" id="PTHR11630">
    <property type="entry name" value="DNA REPLICATION LICENSING FACTOR MCM FAMILY MEMBER"/>
    <property type="match status" value="1"/>
</dbReference>
<dbReference type="Gene3D" id="3.40.50.300">
    <property type="entry name" value="P-loop containing nucleotide triphosphate hydrolases"/>
    <property type="match status" value="1"/>
</dbReference>
<accession>A0A9W7GPK5</accession>
<comment type="catalytic activity">
    <reaction evidence="12">
        <text>ATP + H2O = ADP + phosphate + H(+)</text>
        <dbReference type="Rhea" id="RHEA:13065"/>
        <dbReference type="ChEBI" id="CHEBI:15377"/>
        <dbReference type="ChEBI" id="CHEBI:15378"/>
        <dbReference type="ChEBI" id="CHEBI:30616"/>
        <dbReference type="ChEBI" id="CHEBI:43474"/>
        <dbReference type="ChEBI" id="CHEBI:456216"/>
        <dbReference type="EC" id="3.6.4.12"/>
    </reaction>
</comment>
<dbReference type="PRINTS" id="PR01661">
    <property type="entry name" value="MCMPROTEIN5"/>
</dbReference>
<comment type="subcellular location">
    <subcellularLocation>
        <location evidence="1 12">Nucleus</location>
    </subcellularLocation>
</comment>
<dbReference type="EC" id="3.6.4.12" evidence="12"/>
<keyword evidence="9 12" id="KW-0539">Nucleus</keyword>
<organism evidence="15 16">
    <name type="scientific">Triparma columacea</name>
    <dbReference type="NCBI Taxonomy" id="722753"/>
    <lineage>
        <taxon>Eukaryota</taxon>
        <taxon>Sar</taxon>
        <taxon>Stramenopiles</taxon>
        <taxon>Ochrophyta</taxon>
        <taxon>Bolidophyceae</taxon>
        <taxon>Parmales</taxon>
        <taxon>Triparmaceae</taxon>
        <taxon>Triparma</taxon>
    </lineage>
</organism>
<dbReference type="PROSITE" id="PS00847">
    <property type="entry name" value="MCM_1"/>
    <property type="match status" value="1"/>
</dbReference>
<dbReference type="PRINTS" id="PR01657">
    <property type="entry name" value="MCMFAMILY"/>
</dbReference>
<sequence length="820" mass="90481">MDFDSTRIFYSDQSLLAPPAEFNDPFDDENDDIDQNEDPNNPLTDEQRAALQKKKEDRKYARERRAREANFRLSKDAEYDVRAIQRHFKEFIRSYNLNGQYIYRTALLSAIRRSKHHLSVSLSHLNEYDPTLFSLALNAPATMVPVFEKAALEAMKTMQVQEEEEDMDEEEGGGRTSSKKKIDDIHITFTAPHLQPVELRKITSSHVNKLIKTPGIVISTTRIRSKARKVEIMCKDCGSRKSLEIRDPYGSARLPGRCTEGGQDGERQCSLQPYMVMPDECQYIDTQSLKLQEAPECVPTGEMPRNILLALDRSLVDKAKPGMRVSIIGVASLFKNMADKSAKTSSVKQLYIQVLGIQYESANADSSSSFTPKEEEAFVALSRRADVYDILTKSVAPSIQGDYTTDIKKAIVCQLLGGAAKKLPDGMRLRGDINVLLMGDPSTAKSQFLKFVEKVAPVGVYTSGKGSSAAGLTASVIKDSRGEFYLEGGAMVLADGGIVCIDEFDKMRPADRVAIHEAMEQQTISIAKAGITTVLNSRASVLAAANPIYGRYDDMRSAGENIDLMTTILSRFDLIFIVRDIRDEARDKAIARHVMGVHIGANDSGGNSNGKEEGGNDDDESVAEKAARVAMQGGALDIKTFKKFVMYCRSRCSPRLSQESSDVLASSYVKIRDDVRRRAAENGGDTAQVVPITVRQLEALVRLSESQAKMRLKAEVEAQDIAEALRLFRVATMAASETDANNGQDMVRAAEGGNREEYLKAETFLKSRVGVGQMANKKSLVEQGVGIGMNAGIVARVLAVFCRKGDFLEKSAGKQVYRVK</sequence>
<dbReference type="SUPFAM" id="SSF50249">
    <property type="entry name" value="Nucleic acid-binding proteins"/>
    <property type="match status" value="1"/>
</dbReference>
<dbReference type="OrthoDB" id="10036721at2759"/>
<dbReference type="InterPro" id="IPR012340">
    <property type="entry name" value="NA-bd_OB-fold"/>
</dbReference>
<dbReference type="GO" id="GO:0016787">
    <property type="term" value="F:hydrolase activity"/>
    <property type="evidence" value="ECO:0007669"/>
    <property type="project" value="UniProtKB-KW"/>
</dbReference>
<dbReference type="InterPro" id="IPR033762">
    <property type="entry name" value="MCM_OB"/>
</dbReference>
<feature type="domain" description="MCM C-terminal AAA(+) ATPase" evidence="14">
    <location>
        <begin position="387"/>
        <end position="594"/>
    </location>
</feature>
<feature type="compositionally biased region" description="Acidic residues" evidence="13">
    <location>
        <begin position="24"/>
        <end position="37"/>
    </location>
</feature>
<dbReference type="Gene3D" id="3.30.1640.10">
    <property type="entry name" value="mini-chromosome maintenance (MCM) complex, chain A, domain 1"/>
    <property type="match status" value="1"/>
</dbReference>
<keyword evidence="5 12" id="KW-0378">Hydrolase</keyword>
<evidence type="ECO:0000256" key="12">
    <source>
        <dbReference type="RuleBase" id="RU368063"/>
    </source>
</evidence>
<evidence type="ECO:0000256" key="4">
    <source>
        <dbReference type="ARBA" id="ARBA00022741"/>
    </source>
</evidence>
<evidence type="ECO:0000256" key="6">
    <source>
        <dbReference type="ARBA" id="ARBA00022806"/>
    </source>
</evidence>
<comment type="subunit">
    <text evidence="12">Component of the MCM2-7 complex.</text>
</comment>
<keyword evidence="6 12" id="KW-0347">Helicase</keyword>
<dbReference type="GO" id="GO:0017116">
    <property type="term" value="F:single-stranded DNA helicase activity"/>
    <property type="evidence" value="ECO:0007669"/>
    <property type="project" value="TreeGrafter"/>
</dbReference>
<evidence type="ECO:0000259" key="14">
    <source>
        <dbReference type="PROSITE" id="PS50051"/>
    </source>
</evidence>
<proteinExistence type="inferred from homology"/>
<dbReference type="SUPFAM" id="SSF52540">
    <property type="entry name" value="P-loop containing nucleoside triphosphate hydrolases"/>
    <property type="match status" value="1"/>
</dbReference>
<keyword evidence="4 11" id="KW-0547">Nucleotide-binding</keyword>
<evidence type="ECO:0000256" key="7">
    <source>
        <dbReference type="ARBA" id="ARBA00022840"/>
    </source>
</evidence>
<evidence type="ECO:0000256" key="10">
    <source>
        <dbReference type="ARBA" id="ARBA00023306"/>
    </source>
</evidence>
<evidence type="ECO:0000256" key="2">
    <source>
        <dbReference type="ARBA" id="ARBA00008010"/>
    </source>
</evidence>
<dbReference type="AlphaFoldDB" id="A0A9W7GPK5"/>
<dbReference type="GO" id="GO:0000727">
    <property type="term" value="P:double-strand break repair via break-induced replication"/>
    <property type="evidence" value="ECO:0007669"/>
    <property type="project" value="TreeGrafter"/>
</dbReference>
<dbReference type="InterPro" id="IPR027925">
    <property type="entry name" value="MCM_N"/>
</dbReference>
<protein>
    <recommendedName>
        <fullName evidence="12">DNA replication licensing factor MCM5</fullName>
        <ecNumber evidence="12">3.6.4.12</ecNumber>
    </recommendedName>
</protein>
<dbReference type="GO" id="GO:0005524">
    <property type="term" value="F:ATP binding"/>
    <property type="evidence" value="ECO:0007669"/>
    <property type="project" value="UniProtKB-UniRule"/>
</dbReference>
<name>A0A9W7GPK5_9STRA</name>
<comment type="similarity">
    <text evidence="2 11">Belongs to the MCM family.</text>
</comment>
<dbReference type="InterPro" id="IPR001208">
    <property type="entry name" value="MCM_dom"/>
</dbReference>
<dbReference type="PROSITE" id="PS50051">
    <property type="entry name" value="MCM_2"/>
    <property type="match status" value="1"/>
</dbReference>
<keyword evidence="7 11" id="KW-0067">ATP-binding</keyword>
<evidence type="ECO:0000313" key="15">
    <source>
        <dbReference type="EMBL" id="GMI47778.1"/>
    </source>
</evidence>
<keyword evidence="10 12" id="KW-0131">Cell cycle</keyword>
<dbReference type="GO" id="GO:0043138">
    <property type="term" value="F:3'-5' DNA helicase activity"/>
    <property type="evidence" value="ECO:0007669"/>
    <property type="project" value="TreeGrafter"/>
</dbReference>
<dbReference type="Pfam" id="PF17207">
    <property type="entry name" value="MCM_OB"/>
    <property type="match status" value="1"/>
</dbReference>
<dbReference type="InterPro" id="IPR018525">
    <property type="entry name" value="MCM_CS"/>
</dbReference>
<dbReference type="PANTHER" id="PTHR11630:SF42">
    <property type="entry name" value="DNA REPLICATION LICENSING FACTOR MCM5"/>
    <property type="match status" value="1"/>
</dbReference>
<dbReference type="GO" id="GO:0006270">
    <property type="term" value="P:DNA replication initiation"/>
    <property type="evidence" value="ECO:0007669"/>
    <property type="project" value="UniProtKB-UniRule"/>
</dbReference>
<dbReference type="GO" id="GO:0003697">
    <property type="term" value="F:single-stranded DNA binding"/>
    <property type="evidence" value="ECO:0007669"/>
    <property type="project" value="TreeGrafter"/>
</dbReference>
<dbReference type="GO" id="GO:0005634">
    <property type="term" value="C:nucleus"/>
    <property type="evidence" value="ECO:0007669"/>
    <property type="project" value="UniProtKB-SubCell"/>
</dbReference>
<feature type="compositionally biased region" description="Basic and acidic residues" evidence="13">
    <location>
        <begin position="45"/>
        <end position="62"/>
    </location>
</feature>
<dbReference type="GO" id="GO:0042555">
    <property type="term" value="C:MCM complex"/>
    <property type="evidence" value="ECO:0007669"/>
    <property type="project" value="UniProtKB-UniRule"/>
</dbReference>
<evidence type="ECO:0000256" key="5">
    <source>
        <dbReference type="ARBA" id="ARBA00022801"/>
    </source>
</evidence>
<feature type="region of interest" description="Disordered" evidence="13">
    <location>
        <begin position="17"/>
        <end position="62"/>
    </location>
</feature>
<dbReference type="Proteomes" id="UP001165065">
    <property type="component" value="Unassembled WGS sequence"/>
</dbReference>